<feature type="binding site" evidence="7">
    <location>
        <position position="29"/>
    </location>
    <ligand>
        <name>substrate</name>
    </ligand>
</feature>
<feature type="binding site" evidence="7">
    <location>
        <position position="70"/>
    </location>
    <ligand>
        <name>Mg(2+)</name>
        <dbReference type="ChEBI" id="CHEBI:18420"/>
        <label>2</label>
    </ligand>
</feature>
<gene>
    <name evidence="7" type="primary">ppa</name>
    <name evidence="8" type="ORF">A2774_02990</name>
</gene>
<feature type="binding site" evidence="7">
    <location>
        <position position="141"/>
    </location>
    <ligand>
        <name>substrate</name>
    </ligand>
</feature>
<dbReference type="GO" id="GO:0000287">
    <property type="term" value="F:magnesium ion binding"/>
    <property type="evidence" value="ECO:0007669"/>
    <property type="project" value="UniProtKB-UniRule"/>
</dbReference>
<sequence>MDIKKLSAGNNPPEELNVLIEIPQGSFIKYEMDKNSGFIMVDRFSYTAMSYPGNYGFVPQTLAEDGDPLDVIVVSSYSLHPGTVLPCRVVGMLEMEDEAGIDTKIIAVPTKKVDPFLAEVEDIDDLDATLKKKIQHYFNHYKELEPGKWVKTKNFLSKKEALEAVKKALK</sequence>
<feature type="binding site" evidence="7">
    <location>
        <position position="43"/>
    </location>
    <ligand>
        <name>substrate</name>
    </ligand>
</feature>
<keyword evidence="5 7" id="KW-0460">Magnesium</keyword>
<reference evidence="8 9" key="1">
    <citation type="journal article" date="2016" name="Nat. Commun.">
        <title>Thousands of microbial genomes shed light on interconnected biogeochemical processes in an aquifer system.</title>
        <authorList>
            <person name="Anantharaman K."/>
            <person name="Brown C.T."/>
            <person name="Hug L.A."/>
            <person name="Sharon I."/>
            <person name="Castelle C.J."/>
            <person name="Probst A.J."/>
            <person name="Thomas B.C."/>
            <person name="Singh A."/>
            <person name="Wilkins M.J."/>
            <person name="Karaoz U."/>
            <person name="Brodie E.L."/>
            <person name="Williams K.H."/>
            <person name="Hubbard S.S."/>
            <person name="Banfield J.F."/>
        </authorList>
    </citation>
    <scope>NUCLEOTIDE SEQUENCE [LARGE SCALE GENOMIC DNA]</scope>
</reference>
<feature type="binding site" evidence="7">
    <location>
        <position position="70"/>
    </location>
    <ligand>
        <name>Mg(2+)</name>
        <dbReference type="ChEBI" id="CHEBI:18420"/>
        <label>1</label>
    </ligand>
</feature>
<dbReference type="EC" id="3.6.1.1" evidence="7"/>
<dbReference type="EMBL" id="MFZG01000023">
    <property type="protein sequence ID" value="OGK16396.1"/>
    <property type="molecule type" value="Genomic_DNA"/>
</dbReference>
<feature type="binding site" evidence="7">
    <location>
        <position position="102"/>
    </location>
    <ligand>
        <name>Mg(2+)</name>
        <dbReference type="ChEBI" id="CHEBI:18420"/>
        <label>1</label>
    </ligand>
</feature>
<dbReference type="HAMAP" id="MF_00209">
    <property type="entry name" value="Inorganic_PPase"/>
    <property type="match status" value="1"/>
</dbReference>
<dbReference type="NCBIfam" id="NF002317">
    <property type="entry name" value="PRK01250.1"/>
    <property type="match status" value="1"/>
</dbReference>
<keyword evidence="2 7" id="KW-0963">Cytoplasm</keyword>
<evidence type="ECO:0000256" key="7">
    <source>
        <dbReference type="HAMAP-Rule" id="MF_00209"/>
    </source>
</evidence>
<comment type="subcellular location">
    <subcellularLocation>
        <location evidence="7">Cytoplasm</location>
    </subcellularLocation>
</comment>
<dbReference type="PROSITE" id="PS00387">
    <property type="entry name" value="PPASE"/>
    <property type="match status" value="1"/>
</dbReference>
<proteinExistence type="inferred from homology"/>
<keyword evidence="4 7" id="KW-0378">Hydrolase</keyword>
<evidence type="ECO:0000256" key="4">
    <source>
        <dbReference type="ARBA" id="ARBA00022801"/>
    </source>
</evidence>
<protein>
    <recommendedName>
        <fullName evidence="7">Inorganic pyrophosphatase</fullName>
        <ecNumber evidence="7">3.6.1.1</ecNumber>
    </recommendedName>
    <alternativeName>
        <fullName evidence="7">Pyrophosphate phospho-hydrolase</fullName>
        <shortName evidence="7">PPase</shortName>
    </alternativeName>
</protein>
<name>A0A1F7GC01_9BACT</name>
<evidence type="ECO:0000313" key="9">
    <source>
        <dbReference type="Proteomes" id="UP000177208"/>
    </source>
</evidence>
<dbReference type="Proteomes" id="UP000177208">
    <property type="component" value="Unassembled WGS sequence"/>
</dbReference>
<feature type="binding site" evidence="7">
    <location>
        <position position="55"/>
    </location>
    <ligand>
        <name>substrate</name>
    </ligand>
</feature>
<evidence type="ECO:0000256" key="2">
    <source>
        <dbReference type="ARBA" id="ARBA00022490"/>
    </source>
</evidence>
<dbReference type="CDD" id="cd00412">
    <property type="entry name" value="pyrophosphatase"/>
    <property type="match status" value="1"/>
</dbReference>
<dbReference type="PANTHER" id="PTHR10286">
    <property type="entry name" value="INORGANIC PYROPHOSPHATASE"/>
    <property type="match status" value="1"/>
</dbReference>
<keyword evidence="3 7" id="KW-0479">Metal-binding</keyword>
<dbReference type="GO" id="GO:0004427">
    <property type="term" value="F:inorganic diphosphate phosphatase activity"/>
    <property type="evidence" value="ECO:0007669"/>
    <property type="project" value="UniProtKB-UniRule"/>
</dbReference>
<dbReference type="FunFam" id="3.90.80.10:FF:000003">
    <property type="entry name" value="Inorganic pyrophosphatase"/>
    <property type="match status" value="1"/>
</dbReference>
<accession>A0A1F7GC01</accession>
<dbReference type="GO" id="GO:0005737">
    <property type="term" value="C:cytoplasm"/>
    <property type="evidence" value="ECO:0007669"/>
    <property type="project" value="UniProtKB-SubCell"/>
</dbReference>
<evidence type="ECO:0000256" key="5">
    <source>
        <dbReference type="ARBA" id="ARBA00022842"/>
    </source>
</evidence>
<comment type="similarity">
    <text evidence="7">Belongs to the PPase family.</text>
</comment>
<comment type="subunit">
    <text evidence="7">Homohexamer.</text>
</comment>
<organism evidence="8 9">
    <name type="scientific">Candidatus Roizmanbacteria bacterium RIFCSPHIGHO2_01_FULL_39_12c</name>
    <dbReference type="NCBI Taxonomy" id="1802031"/>
    <lineage>
        <taxon>Bacteria</taxon>
        <taxon>Candidatus Roizmaniibacteriota</taxon>
    </lineage>
</organism>
<comment type="catalytic activity">
    <reaction evidence="6 7">
        <text>diphosphate + H2O = 2 phosphate + H(+)</text>
        <dbReference type="Rhea" id="RHEA:24576"/>
        <dbReference type="ChEBI" id="CHEBI:15377"/>
        <dbReference type="ChEBI" id="CHEBI:15378"/>
        <dbReference type="ChEBI" id="CHEBI:33019"/>
        <dbReference type="ChEBI" id="CHEBI:43474"/>
        <dbReference type="EC" id="3.6.1.1"/>
    </reaction>
</comment>
<dbReference type="Pfam" id="PF00719">
    <property type="entry name" value="Pyrophosphatase"/>
    <property type="match status" value="1"/>
</dbReference>
<dbReference type="AlphaFoldDB" id="A0A1F7GC01"/>
<comment type="function">
    <text evidence="7">Catalyzes the hydrolysis of inorganic pyrophosphate (PPi) forming two phosphate ions.</text>
</comment>
<comment type="caution">
    <text evidence="8">The sequence shown here is derived from an EMBL/GenBank/DDBJ whole genome shotgun (WGS) entry which is preliminary data.</text>
</comment>
<dbReference type="InterPro" id="IPR036649">
    <property type="entry name" value="Pyrophosphatase_sf"/>
</dbReference>
<dbReference type="InterPro" id="IPR008162">
    <property type="entry name" value="Pyrophosphatase"/>
</dbReference>
<evidence type="ECO:0000256" key="3">
    <source>
        <dbReference type="ARBA" id="ARBA00022723"/>
    </source>
</evidence>
<evidence type="ECO:0000256" key="6">
    <source>
        <dbReference type="ARBA" id="ARBA00047820"/>
    </source>
</evidence>
<evidence type="ECO:0000313" key="8">
    <source>
        <dbReference type="EMBL" id="OGK16396.1"/>
    </source>
</evidence>
<evidence type="ECO:0000256" key="1">
    <source>
        <dbReference type="ARBA" id="ARBA00001946"/>
    </source>
</evidence>
<feature type="binding site" evidence="7">
    <location>
        <position position="65"/>
    </location>
    <ligand>
        <name>Mg(2+)</name>
        <dbReference type="ChEBI" id="CHEBI:18420"/>
        <label>1</label>
    </ligand>
</feature>
<dbReference type="SUPFAM" id="SSF50324">
    <property type="entry name" value="Inorganic pyrophosphatase"/>
    <property type="match status" value="1"/>
</dbReference>
<dbReference type="Gene3D" id="3.90.80.10">
    <property type="entry name" value="Inorganic pyrophosphatase"/>
    <property type="match status" value="1"/>
</dbReference>
<comment type="cofactor">
    <cofactor evidence="1 7">
        <name>Mg(2+)</name>
        <dbReference type="ChEBI" id="CHEBI:18420"/>
    </cofactor>
</comment>
<dbReference type="GO" id="GO:0006796">
    <property type="term" value="P:phosphate-containing compound metabolic process"/>
    <property type="evidence" value="ECO:0007669"/>
    <property type="project" value="InterPro"/>
</dbReference>